<dbReference type="InterPro" id="IPR007306">
    <property type="entry name" value="Rit1"/>
</dbReference>
<evidence type="ECO:0000313" key="4">
    <source>
        <dbReference type="Proteomes" id="UP000652761"/>
    </source>
</evidence>
<accession>A0A843U9D0</accession>
<feature type="domain" description="Rit1 N-terminal" evidence="2">
    <location>
        <begin position="26"/>
        <end position="321"/>
    </location>
</feature>
<dbReference type="PANTHER" id="PTHR31811">
    <property type="entry name" value="TRNA A64-2'-O-RIBOSYLPHOSPHATE TRANSFERASE"/>
    <property type="match status" value="1"/>
</dbReference>
<feature type="domain" description="Rit1 DUSP-like" evidence="1">
    <location>
        <begin position="455"/>
        <end position="492"/>
    </location>
</feature>
<evidence type="ECO:0000313" key="3">
    <source>
        <dbReference type="EMBL" id="MQL78816.1"/>
    </source>
</evidence>
<name>A0A843U9D0_COLES</name>
<dbReference type="Pfam" id="PF17184">
    <property type="entry name" value="Rit1_C"/>
    <property type="match status" value="1"/>
</dbReference>
<dbReference type="AlphaFoldDB" id="A0A843U9D0"/>
<dbReference type="GO" id="GO:0043399">
    <property type="term" value="F:tRNA adenosine(64)-2'-O-ribosylphosphate transferase activity"/>
    <property type="evidence" value="ECO:0007669"/>
    <property type="project" value="InterPro"/>
</dbReference>
<dbReference type="Pfam" id="PF04179">
    <property type="entry name" value="Init_tRNA_PT"/>
    <property type="match status" value="1"/>
</dbReference>
<dbReference type="PANTHER" id="PTHR31811:SF0">
    <property type="entry name" value="TRNA A64-2'-O-RIBOSYLPHOSPHATE TRANSFERASE"/>
    <property type="match status" value="1"/>
</dbReference>
<dbReference type="InterPro" id="IPR033449">
    <property type="entry name" value="Rit1_N"/>
</dbReference>
<protein>
    <recommendedName>
        <fullName evidence="5">Initiator tRNA phosphoribosyl transferase family protein</fullName>
    </recommendedName>
</protein>
<evidence type="ECO:0008006" key="5">
    <source>
        <dbReference type="Google" id="ProtNLM"/>
    </source>
</evidence>
<dbReference type="GO" id="GO:0019988">
    <property type="term" value="P:charged-tRNA amino acid modification"/>
    <property type="evidence" value="ECO:0007669"/>
    <property type="project" value="InterPro"/>
</dbReference>
<gene>
    <name evidence="3" type="ORF">Taro_011249</name>
</gene>
<dbReference type="InterPro" id="IPR033421">
    <property type="entry name" value="Rit1_DUSP-like"/>
</dbReference>
<proteinExistence type="predicted"/>
<evidence type="ECO:0000259" key="2">
    <source>
        <dbReference type="Pfam" id="PF17184"/>
    </source>
</evidence>
<dbReference type="OrthoDB" id="45256at2759"/>
<dbReference type="GO" id="GO:0005737">
    <property type="term" value="C:cytoplasm"/>
    <property type="evidence" value="ECO:0007669"/>
    <property type="project" value="TreeGrafter"/>
</dbReference>
<sequence length="507" mass="56719">MAAAAEGLGERPGLPSIYKASRSIKRRENCLLYNALRSIYEDSVFVAEIAQLWPELPLVANLRCGLWYSSRVHSTCYFKSTDGHTNNWSFSTSRLNLHVAVLAGQRGGCLIVDSTRKGKRFPDSMSKTIPIWACVLNRAIARRMRRREPEQSAQGGGSGGMEVYCSTNEIVDEHAASIDWDTSLHLPLWVSSTEKAAIENRLEEWTEQFEDCGADIDTLASSLKKPLRPLWISQMTIIWLNEVPTSDSWDFTPMILVSASSPNGVVQQRSTCEFSWHYIPGAGDDEESWARGLSPNLFWKHASELIRSGPDLCNQKVGELIEKDRVYHAQRGEYAPQVSTKYHKPVANNGCLITGESNVNCQLLNSEIKTDHSSTSYNNQGSIFWVGSSNLAIGSTSNDAVAYFRLPIVTPKVDRFSLLKSLPLAISFAKLNLCRGKKLIVSCHNGSFDEGKSFSSLCVTKWEVKKRLVFICKYVTIARPCRGNLKQVYSFLRKEKESLDNVVDDLV</sequence>
<organism evidence="3 4">
    <name type="scientific">Colocasia esculenta</name>
    <name type="common">Wild taro</name>
    <name type="synonym">Arum esculentum</name>
    <dbReference type="NCBI Taxonomy" id="4460"/>
    <lineage>
        <taxon>Eukaryota</taxon>
        <taxon>Viridiplantae</taxon>
        <taxon>Streptophyta</taxon>
        <taxon>Embryophyta</taxon>
        <taxon>Tracheophyta</taxon>
        <taxon>Spermatophyta</taxon>
        <taxon>Magnoliopsida</taxon>
        <taxon>Liliopsida</taxon>
        <taxon>Araceae</taxon>
        <taxon>Aroideae</taxon>
        <taxon>Colocasieae</taxon>
        <taxon>Colocasia</taxon>
    </lineage>
</organism>
<dbReference type="PIRSF" id="PIRSF007747">
    <property type="entry name" value="Ribosyl_Ptfrase"/>
    <property type="match status" value="1"/>
</dbReference>
<evidence type="ECO:0000259" key="1">
    <source>
        <dbReference type="Pfam" id="PF04179"/>
    </source>
</evidence>
<dbReference type="Proteomes" id="UP000652761">
    <property type="component" value="Unassembled WGS sequence"/>
</dbReference>
<keyword evidence="4" id="KW-1185">Reference proteome</keyword>
<comment type="caution">
    <text evidence="3">The sequence shown here is derived from an EMBL/GenBank/DDBJ whole genome shotgun (WGS) entry which is preliminary data.</text>
</comment>
<dbReference type="EMBL" id="NMUH01000419">
    <property type="protein sequence ID" value="MQL78816.1"/>
    <property type="molecule type" value="Genomic_DNA"/>
</dbReference>
<reference evidence="3" key="1">
    <citation type="submission" date="2017-07" db="EMBL/GenBank/DDBJ databases">
        <title>Taro Niue Genome Assembly and Annotation.</title>
        <authorList>
            <person name="Atibalentja N."/>
            <person name="Keating K."/>
            <person name="Fields C.J."/>
        </authorList>
    </citation>
    <scope>NUCLEOTIDE SEQUENCE</scope>
    <source>
        <strain evidence="3">Niue_2</strain>
        <tissue evidence="3">Leaf</tissue>
    </source>
</reference>